<dbReference type="STRING" id="1033734.GCA_000285535_00312"/>
<dbReference type="GO" id="GO:0004563">
    <property type="term" value="F:beta-N-acetylhexosaminidase activity"/>
    <property type="evidence" value="ECO:0007669"/>
    <property type="project" value="UniProtKB-ARBA"/>
</dbReference>
<evidence type="ECO:0000256" key="2">
    <source>
        <dbReference type="ARBA" id="ARBA00022801"/>
    </source>
</evidence>
<comment type="caution">
    <text evidence="5">The sequence shown here is derived from an EMBL/GenBank/DDBJ whole genome shotgun (WGS) entry which is preliminary data.</text>
</comment>
<dbReference type="PANTHER" id="PTHR21040:SF8">
    <property type="entry name" value="BCDNA.GH04120"/>
    <property type="match status" value="1"/>
</dbReference>
<feature type="domain" description="Glycoside hydrolase family 20 catalytic" evidence="3">
    <location>
        <begin position="91"/>
        <end position="276"/>
    </location>
</feature>
<dbReference type="RefSeq" id="WP_136378841.1">
    <property type="nucleotide sequence ID" value="NZ_SLUB01000008.1"/>
</dbReference>
<dbReference type="InterPro" id="IPR015883">
    <property type="entry name" value="Glyco_hydro_20_cat"/>
</dbReference>
<dbReference type="EMBL" id="SLUB01000008">
    <property type="protein sequence ID" value="THE13608.1"/>
    <property type="molecule type" value="Genomic_DNA"/>
</dbReference>
<evidence type="ECO:0000259" key="4">
    <source>
        <dbReference type="Pfam" id="PF18088"/>
    </source>
</evidence>
<dbReference type="InterPro" id="IPR017853">
    <property type="entry name" value="GH"/>
</dbReference>
<evidence type="ECO:0000313" key="6">
    <source>
        <dbReference type="Proteomes" id="UP000306477"/>
    </source>
</evidence>
<dbReference type="GO" id="GO:0005975">
    <property type="term" value="P:carbohydrate metabolic process"/>
    <property type="evidence" value="ECO:0007669"/>
    <property type="project" value="InterPro"/>
</dbReference>
<dbReference type="Pfam" id="PF00728">
    <property type="entry name" value="Glyco_hydro_20"/>
    <property type="match status" value="1"/>
</dbReference>
<dbReference type="Pfam" id="PF18088">
    <property type="entry name" value="Glyco_H_20C_C"/>
    <property type="match status" value="1"/>
</dbReference>
<protein>
    <submittedName>
        <fullName evidence="5">Beta-N-acetylhexosaminidase</fullName>
    </submittedName>
</protein>
<dbReference type="Proteomes" id="UP000306477">
    <property type="component" value="Unassembled WGS sequence"/>
</dbReference>
<feature type="domain" description="Glycoside Hydrolase 20C C-terminal" evidence="4">
    <location>
        <begin position="420"/>
        <end position="605"/>
    </location>
</feature>
<dbReference type="AlphaFoldDB" id="A0A4S3PV85"/>
<organism evidence="5 6">
    <name type="scientific">Bacillus timonensis</name>
    <dbReference type="NCBI Taxonomy" id="1033734"/>
    <lineage>
        <taxon>Bacteria</taxon>
        <taxon>Bacillati</taxon>
        <taxon>Bacillota</taxon>
        <taxon>Bacilli</taxon>
        <taxon>Bacillales</taxon>
        <taxon>Bacillaceae</taxon>
        <taxon>Bacillus</taxon>
    </lineage>
</organism>
<gene>
    <name evidence="5" type="ORF">E1I69_06755</name>
</gene>
<dbReference type="InterPro" id="IPR041063">
    <property type="entry name" value="Glyco_H_20C_C"/>
</dbReference>
<reference evidence="5 6" key="1">
    <citation type="journal article" date="2019" name="Indoor Air">
        <title>Impacts of indoor surface finishes on bacterial viability.</title>
        <authorList>
            <person name="Hu J."/>
            <person name="Maamar S.B."/>
            <person name="Glawe A.J."/>
            <person name="Gottel N."/>
            <person name="Gilbert J.A."/>
            <person name="Hartmann E.M."/>
        </authorList>
    </citation>
    <scope>NUCLEOTIDE SEQUENCE [LARGE SCALE GENOMIC DNA]</scope>
    <source>
        <strain evidence="5 6">AF060A6</strain>
    </source>
</reference>
<dbReference type="Gene3D" id="1.20.120.670">
    <property type="entry name" value="N-acetyl-b-d-glucoasminidase"/>
    <property type="match status" value="1"/>
</dbReference>
<dbReference type="Gene3D" id="3.20.20.80">
    <property type="entry name" value="Glycosidases"/>
    <property type="match status" value="1"/>
</dbReference>
<keyword evidence="2" id="KW-0378">Hydrolase</keyword>
<comment type="similarity">
    <text evidence="1">Belongs to the glycosyl hydrolase 20 family.</text>
</comment>
<dbReference type="OrthoDB" id="383771at2"/>
<accession>A0A4S3PV85</accession>
<proteinExistence type="inferred from homology"/>
<dbReference type="InterPro" id="IPR038901">
    <property type="entry name" value="HEXDC-like"/>
</dbReference>
<dbReference type="CDD" id="cd06565">
    <property type="entry name" value="GH20_GcnA-like"/>
    <property type="match status" value="1"/>
</dbReference>
<evidence type="ECO:0000313" key="5">
    <source>
        <dbReference type="EMBL" id="THE13608.1"/>
    </source>
</evidence>
<sequence length="627" mass="72325">MQINLVGEKGLILKGLELLGDELSIELHEKGYPITITQRVGPIHVSNKDGKGNIFYQEKIHFYRAMGVWLENYRKTGDFELTEQPNFQTSGVMLDVSRNAVLKVDEVQGLLRNLAVMGLNVVMLYTEDTYEVPDYPYFGYMRGRYTEEELRTCDEYADHFGIEMIPCIQTLAHLTMALKWGYAKEIRDTADILLVGESKTYQFIESMIEAASKPFKSKRIHIGMDEAHQLGLGRYLDLNGYENRFDIMNKHLDKVVSIAKRHGLSPMIWSDMYFRLGSKHGEYYDKDVHIPKEAIDSIPENVQLVYWDYYHADEQFYRSYIQKHKELGRDTLFAGGAWTWNGISPNYGRAFVTTEAALSACKKDGLQEVFTTLWGDNGAETPLTTALPVIQLYAEHTYHETVTMEHLAQRFYFCTGNHLEDFLVLNQLDETPGVMKNNVNSSNASKFLLWQDLLIGLFDENIRGLDMNVHYQKLIPGINAAKERNPNTVHIFEFYERLAKVLSVKAEMGIHLKAAYDQRDKDSMTTLLSKITILTNEVHELHKKHREVWFSLYKPFGWEIIEFRYGGLLARLATTQIRIQQWLEGTIDRIEELEETRLVHDGPNGIPEGSLGNHFYHRIATAGNFNW</sequence>
<dbReference type="SUPFAM" id="SSF51445">
    <property type="entry name" value="(Trans)glycosidases"/>
    <property type="match status" value="1"/>
</dbReference>
<keyword evidence="6" id="KW-1185">Reference proteome</keyword>
<evidence type="ECO:0000256" key="1">
    <source>
        <dbReference type="ARBA" id="ARBA00006285"/>
    </source>
</evidence>
<name>A0A4S3PV85_9BACI</name>
<evidence type="ECO:0000259" key="3">
    <source>
        <dbReference type="Pfam" id="PF00728"/>
    </source>
</evidence>
<dbReference type="PANTHER" id="PTHR21040">
    <property type="entry name" value="BCDNA.GH04120"/>
    <property type="match status" value="1"/>
</dbReference>